<evidence type="ECO:0000313" key="4">
    <source>
        <dbReference type="Proteomes" id="UP000266841"/>
    </source>
</evidence>
<dbReference type="EMBL" id="AGNL01012824">
    <property type="protein sequence ID" value="EJK67668.1"/>
    <property type="molecule type" value="Genomic_DNA"/>
</dbReference>
<organism evidence="3 4">
    <name type="scientific">Thalassiosira oceanica</name>
    <name type="common">Marine diatom</name>
    <dbReference type="NCBI Taxonomy" id="159749"/>
    <lineage>
        <taxon>Eukaryota</taxon>
        <taxon>Sar</taxon>
        <taxon>Stramenopiles</taxon>
        <taxon>Ochrophyta</taxon>
        <taxon>Bacillariophyta</taxon>
        <taxon>Coscinodiscophyceae</taxon>
        <taxon>Thalassiosirophycidae</taxon>
        <taxon>Thalassiosirales</taxon>
        <taxon>Thalassiosiraceae</taxon>
        <taxon>Thalassiosira</taxon>
    </lineage>
</organism>
<gene>
    <name evidence="3" type="ORF">THAOC_11270</name>
</gene>
<evidence type="ECO:0000256" key="2">
    <source>
        <dbReference type="SAM" id="SignalP"/>
    </source>
</evidence>
<reference evidence="3 4" key="1">
    <citation type="journal article" date="2012" name="Genome Biol.">
        <title>Genome and low-iron response of an oceanic diatom adapted to chronic iron limitation.</title>
        <authorList>
            <person name="Lommer M."/>
            <person name="Specht M."/>
            <person name="Roy A.S."/>
            <person name="Kraemer L."/>
            <person name="Andreson R."/>
            <person name="Gutowska M.A."/>
            <person name="Wolf J."/>
            <person name="Bergner S.V."/>
            <person name="Schilhabel M.B."/>
            <person name="Klostermeier U.C."/>
            <person name="Beiko R.G."/>
            <person name="Rosenstiel P."/>
            <person name="Hippler M."/>
            <person name="Laroche J."/>
        </authorList>
    </citation>
    <scope>NUCLEOTIDE SEQUENCE [LARGE SCALE GENOMIC DNA]</scope>
    <source>
        <strain evidence="3 4">CCMP1005</strain>
    </source>
</reference>
<protein>
    <submittedName>
        <fullName evidence="3">Uncharacterized protein</fullName>
    </submittedName>
</protein>
<proteinExistence type="predicted"/>
<feature type="region of interest" description="Disordered" evidence="1">
    <location>
        <begin position="83"/>
        <end position="111"/>
    </location>
</feature>
<dbReference type="AlphaFoldDB" id="K0SN49"/>
<dbReference type="Proteomes" id="UP000266841">
    <property type="component" value="Unassembled WGS sequence"/>
</dbReference>
<name>K0SN49_THAOC</name>
<keyword evidence="2" id="KW-0732">Signal</keyword>
<sequence length="256" mass="26954">MIFGNISLSILLHAMAYAGANKSALGLDASRIDLSARSNRVGTDNRPTFPSEEPIDAVVDAAVKATGLRGSAKGVDTNVSTEIEIGSNNDDGAGIRSNSADGTAPATKAERSNRLIGALTRTHVGFDVGDGEGGDDKNSIGEVGRRVLQGDCSTVASWHPQYSAGWDGGYCAFETSCNSRGYASELACCKSAYAGQTSGYCLSELEAPPTTSPTSSDFTVDFWYPDYETAWILAGCLNTIPLPYNNINDLPNYPTQ</sequence>
<feature type="signal peptide" evidence="2">
    <location>
        <begin position="1"/>
        <end position="20"/>
    </location>
</feature>
<evidence type="ECO:0000313" key="3">
    <source>
        <dbReference type="EMBL" id="EJK67668.1"/>
    </source>
</evidence>
<evidence type="ECO:0000256" key="1">
    <source>
        <dbReference type="SAM" id="MobiDB-lite"/>
    </source>
</evidence>
<feature type="compositionally biased region" description="Polar residues" evidence="1">
    <location>
        <begin position="83"/>
        <end position="101"/>
    </location>
</feature>
<keyword evidence="4" id="KW-1185">Reference proteome</keyword>
<feature type="chain" id="PRO_5003840158" evidence="2">
    <location>
        <begin position="21"/>
        <end position="256"/>
    </location>
</feature>
<comment type="caution">
    <text evidence="3">The sequence shown here is derived from an EMBL/GenBank/DDBJ whole genome shotgun (WGS) entry which is preliminary data.</text>
</comment>
<feature type="non-terminal residue" evidence="3">
    <location>
        <position position="256"/>
    </location>
</feature>
<accession>K0SN49</accession>